<feature type="compositionally biased region" description="Acidic residues" evidence="12">
    <location>
        <begin position="546"/>
        <end position="555"/>
    </location>
</feature>
<dbReference type="GO" id="GO:0000981">
    <property type="term" value="F:DNA-binding transcription factor activity, RNA polymerase II-specific"/>
    <property type="evidence" value="ECO:0007669"/>
    <property type="project" value="TreeGrafter"/>
</dbReference>
<evidence type="ECO:0000256" key="7">
    <source>
        <dbReference type="ARBA" id="ARBA00023015"/>
    </source>
</evidence>
<dbReference type="Gene3D" id="3.30.160.60">
    <property type="entry name" value="Classic Zinc Finger"/>
    <property type="match status" value="4"/>
</dbReference>
<feature type="compositionally biased region" description="Polar residues" evidence="12">
    <location>
        <begin position="106"/>
        <end position="116"/>
    </location>
</feature>
<keyword evidence="15" id="KW-1185">Reference proteome</keyword>
<dbReference type="PROSITE" id="PS00028">
    <property type="entry name" value="ZINC_FINGER_C2H2_1"/>
    <property type="match status" value="4"/>
</dbReference>
<comment type="function">
    <text evidence="1">May be involved in transcriptional regulation.</text>
</comment>
<dbReference type="SMART" id="SM00355">
    <property type="entry name" value="ZnF_C2H2"/>
    <property type="match status" value="4"/>
</dbReference>
<dbReference type="FunFam" id="3.30.160.60:FF:000624">
    <property type="entry name" value="zinc finger protein 697"/>
    <property type="match status" value="1"/>
</dbReference>
<dbReference type="GO" id="GO:0042802">
    <property type="term" value="F:identical protein binding"/>
    <property type="evidence" value="ECO:0007669"/>
    <property type="project" value="UniProtKB-ARBA"/>
</dbReference>
<dbReference type="InParanoid" id="K5W949"/>
<feature type="domain" description="C2H2-type" evidence="13">
    <location>
        <begin position="375"/>
        <end position="404"/>
    </location>
</feature>
<evidence type="ECO:0000256" key="3">
    <source>
        <dbReference type="ARBA" id="ARBA00022723"/>
    </source>
</evidence>
<accession>K5W949</accession>
<evidence type="ECO:0000259" key="13">
    <source>
        <dbReference type="PROSITE" id="PS50157"/>
    </source>
</evidence>
<keyword evidence="10" id="KW-0539">Nucleus</keyword>
<evidence type="ECO:0000256" key="5">
    <source>
        <dbReference type="ARBA" id="ARBA00022771"/>
    </source>
</evidence>
<feature type="region of interest" description="Disordered" evidence="12">
    <location>
        <begin position="23"/>
        <end position="59"/>
    </location>
</feature>
<dbReference type="SUPFAM" id="SSF57667">
    <property type="entry name" value="beta-beta-alpha zinc fingers"/>
    <property type="match status" value="2"/>
</dbReference>
<name>K5W949_PHACS</name>
<keyword evidence="7" id="KW-0805">Transcription regulation</keyword>
<dbReference type="FunFam" id="3.30.160.60:FF:000496">
    <property type="entry name" value="Zinc finger with KRAB and SCAN domains 1"/>
    <property type="match status" value="1"/>
</dbReference>
<feature type="region of interest" description="Disordered" evidence="12">
    <location>
        <begin position="211"/>
        <end position="278"/>
    </location>
</feature>
<keyword evidence="5 11" id="KW-0863">Zinc-finger</keyword>
<keyword evidence="8" id="KW-0238">DNA-binding</keyword>
<dbReference type="AlphaFoldDB" id="K5W949"/>
<evidence type="ECO:0000256" key="2">
    <source>
        <dbReference type="ARBA" id="ARBA00004123"/>
    </source>
</evidence>
<feature type="compositionally biased region" description="Low complexity" evidence="12">
    <location>
        <begin position="315"/>
        <end position="329"/>
    </location>
</feature>
<organism evidence="14 15">
    <name type="scientific">Phanerochaete carnosa (strain HHB-10118-sp)</name>
    <name type="common">White-rot fungus</name>
    <name type="synonym">Peniophora carnosa</name>
    <dbReference type="NCBI Taxonomy" id="650164"/>
    <lineage>
        <taxon>Eukaryota</taxon>
        <taxon>Fungi</taxon>
        <taxon>Dikarya</taxon>
        <taxon>Basidiomycota</taxon>
        <taxon>Agaricomycotina</taxon>
        <taxon>Agaricomycetes</taxon>
        <taxon>Polyporales</taxon>
        <taxon>Phanerochaetaceae</taxon>
        <taxon>Phanerochaete</taxon>
    </lineage>
</organism>
<evidence type="ECO:0000256" key="11">
    <source>
        <dbReference type="PROSITE-ProRule" id="PRU00042"/>
    </source>
</evidence>
<dbReference type="FunFam" id="3.30.160.60:FF:000744">
    <property type="entry name" value="zinc finger E-box-binding homeobox 1"/>
    <property type="match status" value="1"/>
</dbReference>
<feature type="compositionally biased region" description="Basic and acidic residues" evidence="12">
    <location>
        <begin position="577"/>
        <end position="593"/>
    </location>
</feature>
<dbReference type="GO" id="GO:0000785">
    <property type="term" value="C:chromatin"/>
    <property type="evidence" value="ECO:0007669"/>
    <property type="project" value="TreeGrafter"/>
</dbReference>
<sequence>MINEDQGPVLDLSDVVHDETIASGEDVLGQNDIPIDPTLLELHDPTPDHHVSSPLDESPSSSYNLVANLEREIANILQQNALDASTALMQAAEQQRRADEEKRRQQNAIATNNSASLPAADRDDDGVALNLSGLAAFLEAAQASGQSGEQARSDLSLRHRGHEYGSNHASTRAAPAFHSLNADRAEDPSNRPTSPPRYPEISLSDFLYGHASQASSSGGDPIGSSSGGSPTHSGPLSSIASPPIDDFPELGDILHDLSDFDHHPSDHGDLSDPANDPVQAAPQSIVIAPYNATSPSQIPLPLSPRALSEVPQSPPTASSSSGPGAAAGANKGKKSHDKLQEPAPKEHLCDECGKIFTRRSDLARHVRIHTGERPFPCPEPGCGKSFIQRSALQVHQRVHSGERPHVCEYPGCAKTFGDSSSLARHRRTHTGKRPYKCEDPACDKTFTRRTGLTAHMKTHDPTWESDPNIKYSFKPKKPKLDPSAPGAYLVESVRAVHTLLQQPGDGSDGSASLSPTSDTSLEPRVMASISAEIAAALAQAQARAFEDDEDDEYESGSDLGHAEGSGIGPKTSGIRGESGRDPGRSSAEGEREGLLPTVDEEDEDEFPIPLRTRKGKEPVGVVGMKRKR</sequence>
<feature type="compositionally biased region" description="Basic and acidic residues" evidence="12">
    <location>
        <begin position="41"/>
        <end position="51"/>
    </location>
</feature>
<keyword evidence="6" id="KW-0862">Zinc</keyword>
<dbReference type="EMBL" id="JH930472">
    <property type="protein sequence ID" value="EKM55499.1"/>
    <property type="molecule type" value="Genomic_DNA"/>
</dbReference>
<dbReference type="Pfam" id="PF00096">
    <property type="entry name" value="zf-C2H2"/>
    <property type="match status" value="4"/>
</dbReference>
<evidence type="ECO:0000256" key="9">
    <source>
        <dbReference type="ARBA" id="ARBA00023163"/>
    </source>
</evidence>
<dbReference type="GO" id="GO:0005667">
    <property type="term" value="C:transcription regulator complex"/>
    <property type="evidence" value="ECO:0007669"/>
    <property type="project" value="TreeGrafter"/>
</dbReference>
<evidence type="ECO:0000256" key="1">
    <source>
        <dbReference type="ARBA" id="ARBA00003767"/>
    </source>
</evidence>
<keyword evidence="4" id="KW-0677">Repeat</keyword>
<evidence type="ECO:0000313" key="15">
    <source>
        <dbReference type="Proteomes" id="UP000008370"/>
    </source>
</evidence>
<evidence type="ECO:0000256" key="12">
    <source>
        <dbReference type="SAM" id="MobiDB-lite"/>
    </source>
</evidence>
<proteinExistence type="predicted"/>
<feature type="domain" description="C2H2-type" evidence="13">
    <location>
        <begin position="405"/>
        <end position="434"/>
    </location>
</feature>
<dbReference type="GO" id="GO:0008270">
    <property type="term" value="F:zinc ion binding"/>
    <property type="evidence" value="ECO:0007669"/>
    <property type="project" value="UniProtKB-KW"/>
</dbReference>
<feature type="domain" description="C2H2-type" evidence="13">
    <location>
        <begin position="347"/>
        <end position="374"/>
    </location>
</feature>
<keyword evidence="9" id="KW-0804">Transcription</keyword>
<feature type="region of interest" description="Disordered" evidence="12">
    <location>
        <begin position="296"/>
        <end position="345"/>
    </location>
</feature>
<dbReference type="PROSITE" id="PS50157">
    <property type="entry name" value="ZINC_FINGER_C2H2_2"/>
    <property type="match status" value="4"/>
</dbReference>
<evidence type="ECO:0000313" key="14">
    <source>
        <dbReference type="EMBL" id="EKM55499.1"/>
    </source>
</evidence>
<comment type="subcellular location">
    <subcellularLocation>
        <location evidence="2">Nucleus</location>
    </subcellularLocation>
</comment>
<reference evidence="14 15" key="1">
    <citation type="journal article" date="2012" name="BMC Genomics">
        <title>Comparative genomics of the white-rot fungi, Phanerochaete carnosa and P. chrysosporium, to elucidate the genetic basis of the distinct wood types they colonize.</title>
        <authorList>
            <person name="Suzuki H."/>
            <person name="MacDonald J."/>
            <person name="Syed K."/>
            <person name="Salamov A."/>
            <person name="Hori C."/>
            <person name="Aerts A."/>
            <person name="Henrissat B."/>
            <person name="Wiebenga A."/>
            <person name="vanKuyk P.A."/>
            <person name="Barry K."/>
            <person name="Lindquist E."/>
            <person name="LaButti K."/>
            <person name="Lapidus A."/>
            <person name="Lucas S."/>
            <person name="Coutinho P."/>
            <person name="Gong Y."/>
            <person name="Samejima M."/>
            <person name="Mahadevan R."/>
            <person name="Abou-Zaid M."/>
            <person name="de Vries R.P."/>
            <person name="Igarashi K."/>
            <person name="Yadav J.S."/>
            <person name="Grigoriev I.V."/>
            <person name="Master E.R."/>
        </authorList>
    </citation>
    <scope>NUCLEOTIDE SEQUENCE [LARGE SCALE GENOMIC DNA]</scope>
    <source>
        <strain evidence="14 15">HHB-10118-sp</strain>
    </source>
</reference>
<feature type="region of interest" description="Disordered" evidence="12">
    <location>
        <begin position="501"/>
        <end position="520"/>
    </location>
</feature>
<dbReference type="KEGG" id="pco:PHACADRAFT_256160"/>
<feature type="compositionally biased region" description="Polar residues" evidence="12">
    <location>
        <begin position="509"/>
        <end position="520"/>
    </location>
</feature>
<gene>
    <name evidence="14" type="ORF">PHACADRAFT_256160</name>
</gene>
<dbReference type="PANTHER" id="PTHR14003:SF20">
    <property type="entry name" value="FINGER DOMAIN PROTEIN, PUTATIVE (AFU_ORTHOLOGUE AFUA_4G10380)-RELATED"/>
    <property type="match status" value="1"/>
</dbReference>
<evidence type="ECO:0000256" key="10">
    <source>
        <dbReference type="ARBA" id="ARBA00023242"/>
    </source>
</evidence>
<feature type="region of interest" description="Disordered" evidence="12">
    <location>
        <begin position="537"/>
        <end position="628"/>
    </location>
</feature>
<dbReference type="GO" id="GO:0031519">
    <property type="term" value="C:PcG protein complex"/>
    <property type="evidence" value="ECO:0007669"/>
    <property type="project" value="TreeGrafter"/>
</dbReference>
<feature type="compositionally biased region" description="Low complexity" evidence="12">
    <location>
        <begin position="215"/>
        <end position="238"/>
    </location>
</feature>
<keyword evidence="3" id="KW-0479">Metal-binding</keyword>
<dbReference type="FunFam" id="3.30.160.60:FF:000759">
    <property type="entry name" value="zinc finger protein 16"/>
    <property type="match status" value="1"/>
</dbReference>
<dbReference type="HOGENOM" id="CLU_030423_0_0_1"/>
<protein>
    <recommendedName>
        <fullName evidence="13">C2H2-type domain-containing protein</fullName>
    </recommendedName>
</protein>
<feature type="region of interest" description="Disordered" evidence="12">
    <location>
        <begin position="457"/>
        <end position="485"/>
    </location>
</feature>
<dbReference type="Proteomes" id="UP000008370">
    <property type="component" value="Unassembled WGS sequence"/>
</dbReference>
<dbReference type="GeneID" id="18916503"/>
<feature type="compositionally biased region" description="Basic and acidic residues" evidence="12">
    <location>
        <begin position="252"/>
        <end position="270"/>
    </location>
</feature>
<evidence type="ECO:0000256" key="8">
    <source>
        <dbReference type="ARBA" id="ARBA00023125"/>
    </source>
</evidence>
<feature type="region of interest" description="Disordered" evidence="12">
    <location>
        <begin position="90"/>
        <end position="121"/>
    </location>
</feature>
<feature type="compositionally biased region" description="Basic and acidic residues" evidence="12">
    <location>
        <begin position="94"/>
        <end position="104"/>
    </location>
</feature>
<dbReference type="OrthoDB" id="654211at2759"/>
<dbReference type="GO" id="GO:0000978">
    <property type="term" value="F:RNA polymerase II cis-regulatory region sequence-specific DNA binding"/>
    <property type="evidence" value="ECO:0007669"/>
    <property type="project" value="TreeGrafter"/>
</dbReference>
<dbReference type="RefSeq" id="XP_007395823.1">
    <property type="nucleotide sequence ID" value="XM_007395761.1"/>
</dbReference>
<feature type="region of interest" description="Disordered" evidence="12">
    <location>
        <begin position="182"/>
        <end position="201"/>
    </location>
</feature>
<feature type="domain" description="C2H2-type" evidence="13">
    <location>
        <begin position="435"/>
        <end position="459"/>
    </location>
</feature>
<dbReference type="InterPro" id="IPR013087">
    <property type="entry name" value="Znf_C2H2_type"/>
</dbReference>
<evidence type="ECO:0000256" key="6">
    <source>
        <dbReference type="ARBA" id="ARBA00022833"/>
    </source>
</evidence>
<dbReference type="PANTHER" id="PTHR14003">
    <property type="entry name" value="TRANSCRIPTIONAL REPRESSOR PROTEIN YY"/>
    <property type="match status" value="1"/>
</dbReference>
<evidence type="ECO:0000256" key="4">
    <source>
        <dbReference type="ARBA" id="ARBA00022737"/>
    </source>
</evidence>
<dbReference type="InterPro" id="IPR036236">
    <property type="entry name" value="Znf_C2H2_sf"/>
</dbReference>